<evidence type="ECO:0000256" key="2">
    <source>
        <dbReference type="PIRSR" id="PIRSR000105-2"/>
    </source>
</evidence>
<dbReference type="PANTHER" id="PTHR48075">
    <property type="entry name" value="3-HYDROXYACYL-COA DEHYDROGENASE FAMILY PROTEIN"/>
    <property type="match status" value="1"/>
</dbReference>
<dbReference type="InterPro" id="IPR008927">
    <property type="entry name" value="6-PGluconate_DH-like_C_sf"/>
</dbReference>
<dbReference type="EMBL" id="SULG01000153">
    <property type="protein sequence ID" value="TLD39974.1"/>
    <property type="molecule type" value="Genomic_DNA"/>
</dbReference>
<proteinExistence type="predicted"/>
<dbReference type="AlphaFoldDB" id="A0A533Q5Z6"/>
<reference evidence="5 6" key="1">
    <citation type="submission" date="2019-04" db="EMBL/GenBank/DDBJ databases">
        <title>Genome of a novel bacterium Candidatus Jettenia ecosi reconstructed from metagenome of an anammox bioreactor.</title>
        <authorList>
            <person name="Mardanov A.V."/>
            <person name="Beletsky A.V."/>
            <person name="Ravin N.V."/>
            <person name="Botchkova E.A."/>
            <person name="Litti Y.V."/>
            <person name="Nozhevnikova A.N."/>
        </authorList>
    </citation>
    <scope>NUCLEOTIDE SEQUENCE [LARGE SCALE GENOMIC DNA]</scope>
    <source>
        <strain evidence="5">J2</strain>
    </source>
</reference>
<dbReference type="Pfam" id="PF00725">
    <property type="entry name" value="3HCDH"/>
    <property type="match status" value="1"/>
</dbReference>
<feature type="binding site" evidence="2">
    <location>
        <position position="273"/>
    </location>
    <ligand>
        <name>NAD(+)</name>
        <dbReference type="ChEBI" id="CHEBI:57540"/>
    </ligand>
</feature>
<accession>A0A533Q5Z6</accession>
<keyword evidence="2" id="KW-0520">NAD</keyword>
<feature type="binding site" evidence="2">
    <location>
        <position position="97"/>
    </location>
    <ligand>
        <name>NAD(+)</name>
        <dbReference type="ChEBI" id="CHEBI:57540"/>
    </ligand>
</feature>
<feature type="binding site" evidence="2">
    <location>
        <position position="33"/>
    </location>
    <ligand>
        <name>NAD(+)</name>
        <dbReference type="ChEBI" id="CHEBI:57540"/>
    </ligand>
</feature>
<dbReference type="SUPFAM" id="SSF48179">
    <property type="entry name" value="6-phosphogluconate dehydrogenase C-terminal domain-like"/>
    <property type="match status" value="1"/>
</dbReference>
<evidence type="ECO:0000256" key="1">
    <source>
        <dbReference type="ARBA" id="ARBA00023002"/>
    </source>
</evidence>
<dbReference type="Pfam" id="PF02737">
    <property type="entry name" value="3HCDH_N"/>
    <property type="match status" value="1"/>
</dbReference>
<comment type="caution">
    <text evidence="5">The sequence shown here is derived from an EMBL/GenBank/DDBJ whole genome shotgun (WGS) entry which is preliminary data.</text>
</comment>
<keyword evidence="1" id="KW-0560">Oxidoreductase</keyword>
<dbReference type="GO" id="GO:0070403">
    <property type="term" value="F:NAD+ binding"/>
    <property type="evidence" value="ECO:0007669"/>
    <property type="project" value="InterPro"/>
</dbReference>
<dbReference type="InterPro" id="IPR013328">
    <property type="entry name" value="6PGD_dom2"/>
</dbReference>
<evidence type="ECO:0000259" key="3">
    <source>
        <dbReference type="Pfam" id="PF00725"/>
    </source>
</evidence>
<dbReference type="FunFam" id="3.40.50.720:FF:000009">
    <property type="entry name" value="Fatty oxidation complex, alpha subunit"/>
    <property type="match status" value="1"/>
</dbReference>
<feature type="binding site" evidence="2">
    <location>
        <position position="143"/>
    </location>
    <ligand>
        <name>NAD(+)</name>
        <dbReference type="ChEBI" id="CHEBI:57540"/>
    </ligand>
</feature>
<dbReference type="InterPro" id="IPR006108">
    <property type="entry name" value="3HC_DH_C"/>
</dbReference>
<feature type="domain" description="3-hydroxyacyl-CoA dehydrogenase C-terminal" evidence="3">
    <location>
        <begin position="186"/>
        <end position="281"/>
    </location>
</feature>
<evidence type="ECO:0000259" key="4">
    <source>
        <dbReference type="Pfam" id="PF02737"/>
    </source>
</evidence>
<dbReference type="InterPro" id="IPR036291">
    <property type="entry name" value="NAD(P)-bd_dom_sf"/>
</dbReference>
<evidence type="ECO:0000313" key="6">
    <source>
        <dbReference type="Proteomes" id="UP000319783"/>
    </source>
</evidence>
<protein>
    <submittedName>
        <fullName evidence="5">3-hydroxybutyryl-CoA dehydrogenase</fullName>
    </submittedName>
</protein>
<organism evidence="5 6">
    <name type="scientific">Candidatus Jettenia ecosi</name>
    <dbReference type="NCBI Taxonomy" id="2494326"/>
    <lineage>
        <taxon>Bacteria</taxon>
        <taxon>Pseudomonadati</taxon>
        <taxon>Planctomycetota</taxon>
        <taxon>Candidatus Brocadiia</taxon>
        <taxon>Candidatus Brocadiales</taxon>
        <taxon>Candidatus Brocadiaceae</taxon>
        <taxon>Candidatus Jettenia</taxon>
    </lineage>
</organism>
<name>A0A533Q5Z6_9BACT</name>
<dbReference type="GO" id="GO:0016616">
    <property type="term" value="F:oxidoreductase activity, acting on the CH-OH group of donors, NAD or NADP as acceptor"/>
    <property type="evidence" value="ECO:0007669"/>
    <property type="project" value="InterPro"/>
</dbReference>
<feature type="binding site" evidence="2">
    <location>
        <position position="92"/>
    </location>
    <ligand>
        <name>NAD(+)</name>
        <dbReference type="ChEBI" id="CHEBI:57540"/>
    </ligand>
</feature>
<feature type="binding site" evidence="2">
    <location>
        <position position="119"/>
    </location>
    <ligand>
        <name>NAD(+)</name>
        <dbReference type="ChEBI" id="CHEBI:57540"/>
    </ligand>
</feature>
<dbReference type="InterPro" id="IPR022694">
    <property type="entry name" value="3-OHacyl-CoA_DH"/>
</dbReference>
<feature type="domain" description="3-hydroxyacyl-CoA dehydrogenase NAD binding" evidence="4">
    <location>
        <begin position="5"/>
        <end position="183"/>
    </location>
</feature>
<dbReference type="Proteomes" id="UP000319783">
    <property type="component" value="Unassembled WGS sequence"/>
</dbReference>
<sequence length="282" mass="31418">MNIQKIGIIGAGTMGSSIAQLIAQSGYEVILEDIKEEYVRAGFTKIKDRLEKMVGAGELESKEKERALSNIKTVQKLEDCKDVDLIIEAVTEKEDIKKQIFRELDILCDEETIFTTNTSSISITRLASTTGRPERFAGMRFMNPAYDMKLIEVVRGLHTSEETINILIAVSEIIGKTPVVVQDFPGFVSNRVLMSMINDAIYCLQEGVTSRENIDTIMRLGANHPMGPLELADFIGLDTCLIILEMLYADLGGRYRPCPMLKKMVAGGKLGKKSGEGFYEYR</sequence>
<gene>
    <name evidence="5" type="ORF">JETT_3759</name>
</gene>
<dbReference type="InterPro" id="IPR006176">
    <property type="entry name" value="3-OHacyl-CoA_DH_NAD-bd"/>
</dbReference>
<dbReference type="PANTHER" id="PTHR48075:SF5">
    <property type="entry name" value="3-HYDROXYBUTYRYL-COA DEHYDROGENASE"/>
    <property type="match status" value="1"/>
</dbReference>
<dbReference type="PIRSF" id="PIRSF000105">
    <property type="entry name" value="HCDH"/>
    <property type="match status" value="1"/>
</dbReference>
<evidence type="ECO:0000313" key="5">
    <source>
        <dbReference type="EMBL" id="TLD39974.1"/>
    </source>
</evidence>
<dbReference type="Gene3D" id="1.10.1040.10">
    <property type="entry name" value="N-(1-d-carboxylethyl)-l-norvaline Dehydrogenase, domain 2"/>
    <property type="match status" value="1"/>
</dbReference>
<dbReference type="Gene3D" id="3.40.50.720">
    <property type="entry name" value="NAD(P)-binding Rossmann-like Domain"/>
    <property type="match status" value="1"/>
</dbReference>
<dbReference type="SUPFAM" id="SSF51735">
    <property type="entry name" value="NAD(P)-binding Rossmann-fold domains"/>
    <property type="match status" value="1"/>
</dbReference>
<feature type="binding site" evidence="2">
    <location>
        <begin position="10"/>
        <end position="15"/>
    </location>
    <ligand>
        <name>NAD(+)</name>
        <dbReference type="ChEBI" id="CHEBI:57540"/>
    </ligand>
</feature>
<dbReference type="GO" id="GO:0006631">
    <property type="term" value="P:fatty acid metabolic process"/>
    <property type="evidence" value="ECO:0007669"/>
    <property type="project" value="InterPro"/>
</dbReference>